<dbReference type="CDD" id="cd06661">
    <property type="entry name" value="GGCT_like"/>
    <property type="match status" value="1"/>
</dbReference>
<protein>
    <recommendedName>
        <fullName evidence="4">Gamma-glutamylaminecyclotransferase</fullName>
        <ecNumber evidence="4">4.3.2.8</ecNumber>
    </recommendedName>
</protein>
<dbReference type="InterPro" id="IPR039126">
    <property type="entry name" value="GGACT"/>
</dbReference>
<dbReference type="Pfam" id="PF06094">
    <property type="entry name" value="GGACT"/>
    <property type="match status" value="1"/>
</dbReference>
<evidence type="ECO:0000313" key="6">
    <source>
        <dbReference type="Ensembl" id="ENSHCOP00000008002.1"/>
    </source>
</evidence>
<name>A0A3Q2XUQ5_HIPCM</name>
<keyword evidence="3 4" id="KW-0456">Lyase</keyword>
<dbReference type="InterPro" id="IPR036568">
    <property type="entry name" value="GGCT-like_sf"/>
</dbReference>
<dbReference type="InterPro" id="IPR013024">
    <property type="entry name" value="GGCT-like"/>
</dbReference>
<dbReference type="Proteomes" id="UP000264820">
    <property type="component" value="Unplaced"/>
</dbReference>
<reference evidence="6" key="2">
    <citation type="submission" date="2025-09" db="UniProtKB">
        <authorList>
            <consortium name="Ensembl"/>
        </authorList>
    </citation>
    <scope>IDENTIFICATION</scope>
</reference>
<dbReference type="GeneTree" id="ENSGT00390000010543"/>
<comment type="function">
    <text evidence="4">Catalyzes the formation of 5-oxo-L-proline from L-gamma-glutamyl-L-epsilon-lysine.</text>
</comment>
<sequence length="65" mass="6986">MALVFVYGTLKRGQPNHALMLDESLGAAQLLASAVTTETFPLVIAGERNVPFLLNLPGRGRRVHG</sequence>
<dbReference type="GO" id="GO:0005829">
    <property type="term" value="C:cytosol"/>
    <property type="evidence" value="ECO:0007669"/>
    <property type="project" value="TreeGrafter"/>
</dbReference>
<dbReference type="PANTHER" id="PTHR12510">
    <property type="entry name" value="TROPONIN C-AKIN-1 PROTEIN"/>
    <property type="match status" value="1"/>
</dbReference>
<dbReference type="GO" id="GO:0061929">
    <property type="term" value="F:gamma-glutamylaminecyclotransferase activity"/>
    <property type="evidence" value="ECO:0007669"/>
    <property type="project" value="UniProtKB-UniRule"/>
</dbReference>
<accession>A0A3Q2XUQ5</accession>
<evidence type="ECO:0000256" key="4">
    <source>
        <dbReference type="RuleBase" id="RU367036"/>
    </source>
</evidence>
<dbReference type="PANTHER" id="PTHR12510:SF4">
    <property type="entry name" value="GAMMA-GLUTAMYLAMINECYCLOTRANSFERASE"/>
    <property type="match status" value="1"/>
</dbReference>
<dbReference type="InterPro" id="IPR009288">
    <property type="entry name" value="AIG2-like_dom"/>
</dbReference>
<evidence type="ECO:0000256" key="3">
    <source>
        <dbReference type="ARBA" id="ARBA00023239"/>
    </source>
</evidence>
<evidence type="ECO:0000259" key="5">
    <source>
        <dbReference type="Pfam" id="PF06094"/>
    </source>
</evidence>
<proteinExistence type="inferred from homology"/>
<evidence type="ECO:0000256" key="1">
    <source>
        <dbReference type="ARBA" id="ARBA00001684"/>
    </source>
</evidence>
<comment type="similarity">
    <text evidence="2 4">Belongs to the gamma-glutamylcyclotransferase family.</text>
</comment>
<dbReference type="Ensembl" id="ENSHCOT00000001050.1">
    <property type="protein sequence ID" value="ENSHCOP00000008002.1"/>
    <property type="gene ID" value="ENSHCOG00000010147.1"/>
</dbReference>
<keyword evidence="7" id="KW-1185">Reference proteome</keyword>
<evidence type="ECO:0000313" key="7">
    <source>
        <dbReference type="Proteomes" id="UP000264820"/>
    </source>
</evidence>
<comment type="catalytic activity">
    <reaction evidence="1 4">
        <text>epsilon-(gamma-L-glutamyl)-L-lysine = 5-oxo-L-proline + L-lysine</text>
        <dbReference type="Rhea" id="RHEA:16961"/>
        <dbReference type="ChEBI" id="CHEBI:32551"/>
        <dbReference type="ChEBI" id="CHEBI:58402"/>
        <dbReference type="ChEBI" id="CHEBI:133752"/>
        <dbReference type="EC" id="4.3.2.8"/>
    </reaction>
</comment>
<evidence type="ECO:0000256" key="2">
    <source>
        <dbReference type="ARBA" id="ARBA00008861"/>
    </source>
</evidence>
<dbReference type="SUPFAM" id="SSF110857">
    <property type="entry name" value="Gamma-glutamyl cyclotransferase-like"/>
    <property type="match status" value="1"/>
</dbReference>
<reference evidence="6" key="1">
    <citation type="submission" date="2025-08" db="UniProtKB">
        <authorList>
            <consortium name="Ensembl"/>
        </authorList>
    </citation>
    <scope>IDENTIFICATION</scope>
</reference>
<dbReference type="AlphaFoldDB" id="A0A3Q2XUQ5"/>
<dbReference type="EC" id="4.3.2.8" evidence="4"/>
<dbReference type="GO" id="GO:0042219">
    <property type="term" value="P:modified amino acid catabolic process"/>
    <property type="evidence" value="ECO:0007669"/>
    <property type="project" value="UniProtKB-UniRule"/>
</dbReference>
<organism evidence="6 7">
    <name type="scientific">Hippocampus comes</name>
    <name type="common">Tiger tail seahorse</name>
    <dbReference type="NCBI Taxonomy" id="109280"/>
    <lineage>
        <taxon>Eukaryota</taxon>
        <taxon>Metazoa</taxon>
        <taxon>Chordata</taxon>
        <taxon>Craniata</taxon>
        <taxon>Vertebrata</taxon>
        <taxon>Euteleostomi</taxon>
        <taxon>Actinopterygii</taxon>
        <taxon>Neopterygii</taxon>
        <taxon>Teleostei</taxon>
        <taxon>Neoteleostei</taxon>
        <taxon>Acanthomorphata</taxon>
        <taxon>Syngnathiaria</taxon>
        <taxon>Syngnathiformes</taxon>
        <taxon>Syngnathoidei</taxon>
        <taxon>Syngnathidae</taxon>
        <taxon>Hippocampus</taxon>
    </lineage>
</organism>
<dbReference type="OMA" id="QGHRIFT"/>
<dbReference type="Gene3D" id="3.10.490.10">
    <property type="entry name" value="Gamma-glutamyl cyclotransferase-like"/>
    <property type="match status" value="1"/>
</dbReference>
<feature type="domain" description="Gamma-glutamylcyclotransferase AIG2-like" evidence="5">
    <location>
        <begin position="4"/>
        <end position="65"/>
    </location>
</feature>
<dbReference type="STRING" id="109280.ENSHCOP00000008002"/>